<dbReference type="Proteomes" id="UP000746595">
    <property type="component" value="Unassembled WGS sequence"/>
</dbReference>
<proteinExistence type="predicted"/>
<accession>A0ABX1G8E5</accession>
<protein>
    <submittedName>
        <fullName evidence="1">Uncharacterized protein</fullName>
    </submittedName>
</protein>
<keyword evidence="2" id="KW-1185">Reference proteome</keyword>
<name>A0ABX1G8E5_9MICC</name>
<reference evidence="1 2" key="1">
    <citation type="submission" date="2020-04" db="EMBL/GenBank/DDBJ databases">
        <title>Paeniglutamicibacter sp. ANT13_2, a novel actinomycete isolated from sediment in Antarctica.</title>
        <authorList>
            <person name="Sakdapetsiri C."/>
            <person name="Pinyakong O."/>
        </authorList>
    </citation>
    <scope>NUCLEOTIDE SEQUENCE [LARGE SCALE GENOMIC DNA]</scope>
    <source>
        <strain evidence="1 2">ANT13_2</strain>
    </source>
</reference>
<comment type="caution">
    <text evidence="1">The sequence shown here is derived from an EMBL/GenBank/DDBJ whole genome shotgun (WGS) entry which is preliminary data.</text>
</comment>
<dbReference type="EMBL" id="JAAWVT010000007">
    <property type="protein sequence ID" value="NKG21851.1"/>
    <property type="molecule type" value="Genomic_DNA"/>
</dbReference>
<sequence>MATNDESLAAILARIGLQRLGIENPDESQGLDASQLVRSVVVLDSMRAEILRLQQDAVQAARAQGVPWSLLGDAMGISRQAMQQRFGKEGLKLSSDSARVMLGPTTRGDEVNILEAAGLLGWKLRASRHGEHSVEMTDRKWSVRRDSMLSLRRVEQKSSREWEVAAVRFPDVFYVKDQGGL</sequence>
<gene>
    <name evidence="1" type="ORF">HED64_14195</name>
</gene>
<organism evidence="1 2">
    <name type="scientific">Paeniglutamicibacter terrestris</name>
    <dbReference type="NCBI Taxonomy" id="2723403"/>
    <lineage>
        <taxon>Bacteria</taxon>
        <taxon>Bacillati</taxon>
        <taxon>Actinomycetota</taxon>
        <taxon>Actinomycetes</taxon>
        <taxon>Micrococcales</taxon>
        <taxon>Micrococcaceae</taxon>
        <taxon>Paeniglutamicibacter</taxon>
    </lineage>
</organism>
<dbReference type="RefSeq" id="WP_168152674.1">
    <property type="nucleotide sequence ID" value="NZ_JAAWVT010000007.1"/>
</dbReference>
<evidence type="ECO:0000313" key="2">
    <source>
        <dbReference type="Proteomes" id="UP000746595"/>
    </source>
</evidence>
<evidence type="ECO:0000313" key="1">
    <source>
        <dbReference type="EMBL" id="NKG21851.1"/>
    </source>
</evidence>